<gene>
    <name evidence="2" type="ORF">B4U80_06552</name>
</gene>
<dbReference type="EMBL" id="NCKV01020779">
    <property type="protein sequence ID" value="RWS20018.1"/>
    <property type="molecule type" value="Genomic_DNA"/>
</dbReference>
<proteinExistence type="predicted"/>
<accession>A0A443RXZ2</accession>
<dbReference type="OrthoDB" id="8037262at2759"/>
<name>A0A443RXZ2_9ACAR</name>
<reference evidence="2 3" key="1">
    <citation type="journal article" date="2018" name="Gigascience">
        <title>Genomes of trombidid mites reveal novel predicted allergens and laterally-transferred genes associated with secondary metabolism.</title>
        <authorList>
            <person name="Dong X."/>
            <person name="Chaisiri K."/>
            <person name="Xia D."/>
            <person name="Armstrong S.D."/>
            <person name="Fang Y."/>
            <person name="Donnelly M.J."/>
            <person name="Kadowaki T."/>
            <person name="McGarry J.W."/>
            <person name="Darby A.C."/>
            <person name="Makepeace B.L."/>
        </authorList>
    </citation>
    <scope>NUCLEOTIDE SEQUENCE [LARGE SCALE GENOMIC DNA]</scope>
    <source>
        <strain evidence="2">UoL-UT</strain>
    </source>
</reference>
<dbReference type="Proteomes" id="UP000288716">
    <property type="component" value="Unassembled WGS sequence"/>
</dbReference>
<evidence type="ECO:0000313" key="3">
    <source>
        <dbReference type="Proteomes" id="UP000288716"/>
    </source>
</evidence>
<dbReference type="AlphaFoldDB" id="A0A443RXZ2"/>
<dbReference type="CDD" id="cd10442">
    <property type="entry name" value="GIY-YIG_PLEs"/>
    <property type="match status" value="1"/>
</dbReference>
<organism evidence="2 3">
    <name type="scientific">Leptotrombidium deliense</name>
    <dbReference type="NCBI Taxonomy" id="299467"/>
    <lineage>
        <taxon>Eukaryota</taxon>
        <taxon>Metazoa</taxon>
        <taxon>Ecdysozoa</taxon>
        <taxon>Arthropoda</taxon>
        <taxon>Chelicerata</taxon>
        <taxon>Arachnida</taxon>
        <taxon>Acari</taxon>
        <taxon>Acariformes</taxon>
        <taxon>Trombidiformes</taxon>
        <taxon>Prostigmata</taxon>
        <taxon>Anystina</taxon>
        <taxon>Parasitengona</taxon>
        <taxon>Trombiculoidea</taxon>
        <taxon>Trombiculidae</taxon>
        <taxon>Leptotrombidium</taxon>
    </lineage>
</organism>
<keyword evidence="3" id="KW-1185">Reference proteome</keyword>
<protein>
    <recommendedName>
        <fullName evidence="1">GIY-YIG domain-containing protein</fullName>
    </recommendedName>
</protein>
<sequence>EKKELEFIRSNLCNNKYPNAFINSVINKQSINIKDLHSSDTEIDDSYSKCITLPYYASNSMQLRRILEQFDYKVRFKSGKKLKNVLYFKSETQSKDFMSIKNVVYLLACNNCSEIYIGQTGRELKIRLNEHKSSNYKSSVYDHMILNNHQIDFENVKILHVEKNKRIREFKENWEINKHILRNIKLINTQLEKSTLPSQYYPFYWPSGQFVMSKIKTAVSFWTSQTLIL</sequence>
<dbReference type="InterPro" id="IPR000305">
    <property type="entry name" value="GIY-YIG_endonuc"/>
</dbReference>
<feature type="non-terminal residue" evidence="2">
    <location>
        <position position="229"/>
    </location>
</feature>
<comment type="caution">
    <text evidence="2">The sequence shown here is derived from an EMBL/GenBank/DDBJ whole genome shotgun (WGS) entry which is preliminary data.</text>
</comment>
<evidence type="ECO:0000313" key="2">
    <source>
        <dbReference type="EMBL" id="RWS20018.1"/>
    </source>
</evidence>
<dbReference type="Pfam" id="PF01541">
    <property type="entry name" value="GIY-YIG"/>
    <property type="match status" value="1"/>
</dbReference>
<evidence type="ECO:0000259" key="1">
    <source>
        <dbReference type="PROSITE" id="PS50164"/>
    </source>
</evidence>
<feature type="non-terminal residue" evidence="2">
    <location>
        <position position="1"/>
    </location>
</feature>
<dbReference type="VEuPathDB" id="VectorBase:LDEU012022"/>
<dbReference type="PROSITE" id="PS50164">
    <property type="entry name" value="GIY_YIG"/>
    <property type="match status" value="1"/>
</dbReference>
<feature type="domain" description="GIY-YIG" evidence="1">
    <location>
        <begin position="100"/>
        <end position="187"/>
    </location>
</feature>